<dbReference type="STRING" id="157652.A0A371HCG9"/>
<feature type="domain" description="RNase H type-1" evidence="7">
    <location>
        <begin position="116"/>
        <end position="228"/>
    </location>
</feature>
<evidence type="ECO:0000256" key="2">
    <source>
        <dbReference type="ARBA" id="ARBA00022695"/>
    </source>
</evidence>
<evidence type="ECO:0000256" key="6">
    <source>
        <dbReference type="ARBA" id="ARBA00022918"/>
    </source>
</evidence>
<keyword evidence="1" id="KW-0808">Transferase</keyword>
<dbReference type="InterPro" id="IPR041373">
    <property type="entry name" value="RT_RNaseH"/>
</dbReference>
<dbReference type="InterPro" id="IPR036397">
    <property type="entry name" value="RNaseH_sf"/>
</dbReference>
<dbReference type="CDD" id="cd09279">
    <property type="entry name" value="RNase_HI_like"/>
    <property type="match status" value="1"/>
</dbReference>
<feature type="non-terminal residue" evidence="9">
    <location>
        <position position="1"/>
    </location>
</feature>
<keyword evidence="10" id="KW-1185">Reference proteome</keyword>
<sequence>MCCALVWVARRVRQYMLAHTTWLIAKTDPLKYIFEKPALTRRITRWQMALSEYDIAYTDQKAVKGSALVEQLAHHPLDGYHPLSHEFLDEHIMVAEKDEPEAKIYEWKLWFDGASNLLGSGIGVVMASPEGQYFPFSTRLGFDYSNNLPEYEACAMGITMAIEDQISKLKVFGDSALVIYQLRGEWETRDTKLIPYHTHIMMLSEHFDEISFHYVPWDKNQMANALATLSAMLQANQNKEMTIHEAGIDSKPWYHDIREYLKKDAYPPGATKNEKRTLRRLATGFFLSGVILYKRSANLTLLCCIDDQEVWEILEEVHGGAFGTHANGHALACKILRAGYY</sequence>
<dbReference type="GO" id="GO:0003964">
    <property type="term" value="F:RNA-directed DNA polymerase activity"/>
    <property type="evidence" value="ECO:0007669"/>
    <property type="project" value="UniProtKB-KW"/>
</dbReference>
<gene>
    <name evidence="9" type="ORF">CR513_16321</name>
</gene>
<dbReference type="InterPro" id="IPR002156">
    <property type="entry name" value="RNaseH_domain"/>
</dbReference>
<reference evidence="9" key="1">
    <citation type="submission" date="2018-05" db="EMBL/GenBank/DDBJ databases">
        <title>Draft genome of Mucuna pruriens seed.</title>
        <authorList>
            <person name="Nnadi N.E."/>
            <person name="Vos R."/>
            <person name="Hasami M.H."/>
            <person name="Devisetty U.K."/>
            <person name="Aguiy J.C."/>
        </authorList>
    </citation>
    <scope>NUCLEOTIDE SEQUENCE [LARGE SCALE GENOMIC DNA]</scope>
    <source>
        <strain evidence="9">JCA_2017</strain>
    </source>
</reference>
<evidence type="ECO:0000256" key="4">
    <source>
        <dbReference type="ARBA" id="ARBA00022759"/>
    </source>
</evidence>
<dbReference type="Pfam" id="PF17917">
    <property type="entry name" value="RT_RNaseH"/>
    <property type="match status" value="1"/>
</dbReference>
<dbReference type="Gene3D" id="3.30.420.10">
    <property type="entry name" value="Ribonuclease H-like superfamily/Ribonuclease H"/>
    <property type="match status" value="1"/>
</dbReference>
<keyword evidence="4" id="KW-0255">Endonuclease</keyword>
<dbReference type="AlphaFoldDB" id="A0A371HCG9"/>
<evidence type="ECO:0000313" key="10">
    <source>
        <dbReference type="Proteomes" id="UP000257109"/>
    </source>
</evidence>
<dbReference type="OrthoDB" id="1934793at2759"/>
<dbReference type="EMBL" id="QJKJ01002979">
    <property type="protein sequence ID" value="RDY00491.1"/>
    <property type="molecule type" value="Genomic_DNA"/>
</dbReference>
<dbReference type="PANTHER" id="PTHR48475:SF1">
    <property type="entry name" value="RNASE H TYPE-1 DOMAIN-CONTAINING PROTEIN"/>
    <property type="match status" value="1"/>
</dbReference>
<evidence type="ECO:0000259" key="8">
    <source>
        <dbReference type="Pfam" id="PF17917"/>
    </source>
</evidence>
<evidence type="ECO:0000256" key="1">
    <source>
        <dbReference type="ARBA" id="ARBA00022679"/>
    </source>
</evidence>
<comment type="caution">
    <text evidence="9">The sequence shown here is derived from an EMBL/GenBank/DDBJ whole genome shotgun (WGS) entry which is preliminary data.</text>
</comment>
<proteinExistence type="predicted"/>
<feature type="domain" description="Reverse transcriptase RNase H-like" evidence="8">
    <location>
        <begin position="1"/>
        <end position="53"/>
    </location>
</feature>
<accession>A0A371HCG9</accession>
<keyword evidence="6" id="KW-0695">RNA-directed DNA polymerase</keyword>
<evidence type="ECO:0000256" key="5">
    <source>
        <dbReference type="ARBA" id="ARBA00022801"/>
    </source>
</evidence>
<keyword evidence="5" id="KW-0378">Hydrolase</keyword>
<dbReference type="Pfam" id="PF13456">
    <property type="entry name" value="RVT_3"/>
    <property type="match status" value="1"/>
</dbReference>
<evidence type="ECO:0000259" key="7">
    <source>
        <dbReference type="Pfam" id="PF13456"/>
    </source>
</evidence>
<dbReference type="Proteomes" id="UP000257109">
    <property type="component" value="Unassembled WGS sequence"/>
</dbReference>
<organism evidence="9 10">
    <name type="scientific">Mucuna pruriens</name>
    <name type="common">Velvet bean</name>
    <name type="synonym">Dolichos pruriens</name>
    <dbReference type="NCBI Taxonomy" id="157652"/>
    <lineage>
        <taxon>Eukaryota</taxon>
        <taxon>Viridiplantae</taxon>
        <taxon>Streptophyta</taxon>
        <taxon>Embryophyta</taxon>
        <taxon>Tracheophyta</taxon>
        <taxon>Spermatophyta</taxon>
        <taxon>Magnoliopsida</taxon>
        <taxon>eudicotyledons</taxon>
        <taxon>Gunneridae</taxon>
        <taxon>Pentapetalae</taxon>
        <taxon>rosids</taxon>
        <taxon>fabids</taxon>
        <taxon>Fabales</taxon>
        <taxon>Fabaceae</taxon>
        <taxon>Papilionoideae</taxon>
        <taxon>50 kb inversion clade</taxon>
        <taxon>NPAAA clade</taxon>
        <taxon>indigoferoid/millettioid clade</taxon>
        <taxon>Phaseoleae</taxon>
        <taxon>Mucuna</taxon>
    </lineage>
</organism>
<dbReference type="GO" id="GO:0004523">
    <property type="term" value="F:RNA-DNA hybrid ribonuclease activity"/>
    <property type="evidence" value="ECO:0007669"/>
    <property type="project" value="InterPro"/>
</dbReference>
<evidence type="ECO:0000256" key="3">
    <source>
        <dbReference type="ARBA" id="ARBA00022722"/>
    </source>
</evidence>
<dbReference type="GO" id="GO:0003676">
    <property type="term" value="F:nucleic acid binding"/>
    <property type="evidence" value="ECO:0007669"/>
    <property type="project" value="InterPro"/>
</dbReference>
<keyword evidence="2" id="KW-0548">Nucleotidyltransferase</keyword>
<protein>
    <submittedName>
        <fullName evidence="9">Uncharacterized protein</fullName>
    </submittedName>
</protein>
<dbReference type="PANTHER" id="PTHR48475">
    <property type="entry name" value="RIBONUCLEASE H"/>
    <property type="match status" value="1"/>
</dbReference>
<name>A0A371HCG9_MUCPR</name>
<evidence type="ECO:0000313" key="9">
    <source>
        <dbReference type="EMBL" id="RDY00491.1"/>
    </source>
</evidence>
<dbReference type="InterPro" id="IPR012337">
    <property type="entry name" value="RNaseH-like_sf"/>
</dbReference>
<dbReference type="SUPFAM" id="SSF53098">
    <property type="entry name" value="Ribonuclease H-like"/>
    <property type="match status" value="1"/>
</dbReference>
<keyword evidence="3" id="KW-0540">Nuclease</keyword>